<dbReference type="Proteomes" id="UP000265566">
    <property type="component" value="Chromosome 4"/>
</dbReference>
<dbReference type="Pfam" id="PF14226">
    <property type="entry name" value="DIOX_N"/>
    <property type="match status" value="1"/>
</dbReference>
<name>A0A396IJW1_MEDTR</name>
<organism evidence="5 6">
    <name type="scientific">Medicago truncatula</name>
    <name type="common">Barrel medic</name>
    <name type="synonym">Medicago tribuloides</name>
    <dbReference type="NCBI Taxonomy" id="3880"/>
    <lineage>
        <taxon>Eukaryota</taxon>
        <taxon>Viridiplantae</taxon>
        <taxon>Streptophyta</taxon>
        <taxon>Embryophyta</taxon>
        <taxon>Tracheophyta</taxon>
        <taxon>Spermatophyta</taxon>
        <taxon>Magnoliopsida</taxon>
        <taxon>eudicotyledons</taxon>
        <taxon>Gunneridae</taxon>
        <taxon>Pentapetalae</taxon>
        <taxon>rosids</taxon>
        <taxon>fabids</taxon>
        <taxon>Fabales</taxon>
        <taxon>Fabaceae</taxon>
        <taxon>Papilionoideae</taxon>
        <taxon>50 kb inversion clade</taxon>
        <taxon>NPAAA clade</taxon>
        <taxon>Hologalegina</taxon>
        <taxon>IRL clade</taxon>
        <taxon>Trifolieae</taxon>
        <taxon>Medicago</taxon>
    </lineage>
</organism>
<keyword evidence="1" id="KW-0479">Metal-binding</keyword>
<evidence type="ECO:0000256" key="1">
    <source>
        <dbReference type="ARBA" id="ARBA00022723"/>
    </source>
</evidence>
<dbReference type="InterPro" id="IPR026992">
    <property type="entry name" value="DIOX_N"/>
</dbReference>
<evidence type="ECO:0000259" key="4">
    <source>
        <dbReference type="Pfam" id="PF14226"/>
    </source>
</evidence>
<keyword evidence="2 5" id="KW-0560">Oxidoreductase</keyword>
<dbReference type="PANTHER" id="PTHR10209:SF590">
    <property type="entry name" value="2-OXOGLUTARATE (2OG) AND FE(II)-DEPENDENT OXYGENASE SUPERFAMILY PROTEIN"/>
    <property type="match status" value="1"/>
</dbReference>
<dbReference type="GO" id="GO:0009815">
    <property type="term" value="F:1-aminocyclopropane-1-carboxylate oxidase activity"/>
    <property type="evidence" value="ECO:0007669"/>
    <property type="project" value="UniProtKB-EC"/>
</dbReference>
<evidence type="ECO:0000256" key="2">
    <source>
        <dbReference type="ARBA" id="ARBA00023002"/>
    </source>
</evidence>
<keyword evidence="3" id="KW-0408">Iron</keyword>
<feature type="domain" description="Non-haem dioxygenase N-terminal" evidence="4">
    <location>
        <begin position="9"/>
        <end position="69"/>
    </location>
</feature>
<dbReference type="PANTHER" id="PTHR10209">
    <property type="entry name" value="OXIDOREDUCTASE, 2OG-FE II OXYGENASE FAMILY PROTEIN"/>
    <property type="match status" value="1"/>
</dbReference>
<dbReference type="Gramene" id="rna25893">
    <property type="protein sequence ID" value="RHN63217.1"/>
    <property type="gene ID" value="gene25893"/>
</dbReference>
<evidence type="ECO:0000256" key="3">
    <source>
        <dbReference type="ARBA" id="ARBA00023004"/>
    </source>
</evidence>
<proteinExistence type="predicted"/>
<sequence>MAMTAKLSLPIIDLSSPDRLSTANSIRQACVEYGFFYLVNHGVNEDFMKQVFEHSAKFFSLPLQHKMNLILVHFPKVNWDLVKRNMVPLLIQIMA</sequence>
<gene>
    <name evidence="5" type="ORF">MtrunA17_Chr4g0055921</name>
</gene>
<evidence type="ECO:0000313" key="6">
    <source>
        <dbReference type="Proteomes" id="UP000265566"/>
    </source>
</evidence>
<dbReference type="EMBL" id="PSQE01000004">
    <property type="protein sequence ID" value="RHN63217.1"/>
    <property type="molecule type" value="Genomic_DNA"/>
</dbReference>
<dbReference type="GO" id="GO:0046872">
    <property type="term" value="F:metal ion binding"/>
    <property type="evidence" value="ECO:0007669"/>
    <property type="project" value="UniProtKB-KW"/>
</dbReference>
<dbReference type="SUPFAM" id="SSF51197">
    <property type="entry name" value="Clavaminate synthase-like"/>
    <property type="match status" value="1"/>
</dbReference>
<accession>A0A396IJW1</accession>
<dbReference type="EC" id="1.14.17.4" evidence="5"/>
<protein>
    <submittedName>
        <fullName evidence="5">Putative aminocyclopropanecarboxylate oxidase</fullName>
        <ecNumber evidence="5">1.14.17.4</ecNumber>
    </submittedName>
</protein>
<comment type="caution">
    <text evidence="5">The sequence shown here is derived from an EMBL/GenBank/DDBJ whole genome shotgun (WGS) entry which is preliminary data.</text>
</comment>
<dbReference type="Gene3D" id="2.60.120.330">
    <property type="entry name" value="B-lactam Antibiotic, Isopenicillin N Synthase, Chain"/>
    <property type="match status" value="1"/>
</dbReference>
<dbReference type="AlphaFoldDB" id="A0A396IJW1"/>
<evidence type="ECO:0000313" key="5">
    <source>
        <dbReference type="EMBL" id="RHN63217.1"/>
    </source>
</evidence>
<reference evidence="6" key="1">
    <citation type="journal article" date="2018" name="Nat. Plants">
        <title>Whole-genome landscape of Medicago truncatula symbiotic genes.</title>
        <authorList>
            <person name="Pecrix Y."/>
            <person name="Staton S.E."/>
            <person name="Sallet E."/>
            <person name="Lelandais-Briere C."/>
            <person name="Moreau S."/>
            <person name="Carrere S."/>
            <person name="Blein T."/>
            <person name="Jardinaud M.F."/>
            <person name="Latrasse D."/>
            <person name="Zouine M."/>
            <person name="Zahm M."/>
            <person name="Kreplak J."/>
            <person name="Mayjonade B."/>
            <person name="Satge C."/>
            <person name="Perez M."/>
            <person name="Cauet S."/>
            <person name="Marande W."/>
            <person name="Chantry-Darmon C."/>
            <person name="Lopez-Roques C."/>
            <person name="Bouchez O."/>
            <person name="Berard A."/>
            <person name="Debelle F."/>
            <person name="Munos S."/>
            <person name="Bendahmane A."/>
            <person name="Berges H."/>
            <person name="Niebel A."/>
            <person name="Buitink J."/>
            <person name="Frugier F."/>
            <person name="Benhamed M."/>
            <person name="Crespi M."/>
            <person name="Gouzy J."/>
            <person name="Gamas P."/>
        </authorList>
    </citation>
    <scope>NUCLEOTIDE SEQUENCE [LARGE SCALE GENOMIC DNA]</scope>
    <source>
        <strain evidence="6">cv. Jemalong A17</strain>
    </source>
</reference>
<dbReference type="InterPro" id="IPR027443">
    <property type="entry name" value="IPNS-like_sf"/>
</dbReference>